<keyword evidence="10" id="KW-1185">Reference proteome</keyword>
<dbReference type="InterPro" id="IPR009057">
    <property type="entry name" value="Homeodomain-like_sf"/>
</dbReference>
<dbReference type="PROSITE" id="PS51057">
    <property type="entry name" value="PAIRED_2"/>
    <property type="match status" value="1"/>
</dbReference>
<keyword evidence="6" id="KW-0804">Transcription</keyword>
<dbReference type="InterPro" id="IPR001523">
    <property type="entry name" value="Paired_dom"/>
</dbReference>
<organism evidence="9 10">
    <name type="scientific">Pinctada imbricata</name>
    <name type="common">Atlantic pearl-oyster</name>
    <name type="synonym">Pinctada martensii</name>
    <dbReference type="NCBI Taxonomy" id="66713"/>
    <lineage>
        <taxon>Eukaryota</taxon>
        <taxon>Metazoa</taxon>
        <taxon>Spiralia</taxon>
        <taxon>Lophotrochozoa</taxon>
        <taxon>Mollusca</taxon>
        <taxon>Bivalvia</taxon>
        <taxon>Autobranchia</taxon>
        <taxon>Pteriomorphia</taxon>
        <taxon>Pterioida</taxon>
        <taxon>Pterioidea</taxon>
        <taxon>Pteriidae</taxon>
        <taxon>Pinctada</taxon>
    </lineage>
</organism>
<keyword evidence="5" id="KW-0238">DNA-binding</keyword>
<sequence length="335" mass="38883">MASKQGKVVSVEKREKIIDLYTKGLSYNAISKLMDISKSGCFYIVKTYEENSLLRPKIRCRVRPKVTSEVIAFIEYEKWKKPSIYVKEIKDQLLKRNICTSENVPSVKWINHVLKNELYFSRKRLTVIPKETLRPHHEDLVNKFFAALLGYDFKQIHFFDEASVITTSGSRTYGHSYVGTRSTEVQRYASATTLTINVCCDYFGINYFNVLNGPSNAFEMISFFNEALCEVNEVGNPMFIRGDVIVMDNCGFHHHRQGERMLRTLLASHGVELIFQPPYSPEFNVTECVFGWMRNQLQQNEDFVAQFPELSVVQALDQKKIQQHMPSFFRRCGYI</sequence>
<dbReference type="InterPro" id="IPR036397">
    <property type="entry name" value="RNaseH_sf"/>
</dbReference>
<dbReference type="Pfam" id="PF00292">
    <property type="entry name" value="PAX"/>
    <property type="match status" value="1"/>
</dbReference>
<keyword evidence="3" id="KW-0563">Paired box</keyword>
<comment type="subcellular location">
    <subcellularLocation>
        <location evidence="1">Nucleus</location>
    </subcellularLocation>
</comment>
<evidence type="ECO:0000256" key="4">
    <source>
        <dbReference type="ARBA" id="ARBA00023015"/>
    </source>
</evidence>
<reference evidence="9" key="1">
    <citation type="submission" date="2019-08" db="EMBL/GenBank/DDBJ databases">
        <title>The improved chromosome-level genome for the pearl oyster Pinctada fucata martensii using PacBio sequencing and Hi-C.</title>
        <authorList>
            <person name="Zheng Z."/>
        </authorList>
    </citation>
    <scope>NUCLEOTIDE SEQUENCE</scope>
    <source>
        <strain evidence="9">ZZ-2019</strain>
        <tissue evidence="9">Adductor muscle</tissue>
    </source>
</reference>
<keyword evidence="4" id="KW-0805">Transcription regulation</keyword>
<dbReference type="SMART" id="SM00351">
    <property type="entry name" value="PAX"/>
    <property type="match status" value="1"/>
</dbReference>
<dbReference type="AlphaFoldDB" id="A0AA88Y8R6"/>
<comment type="caution">
    <text evidence="9">The sequence shown here is derived from an EMBL/GenBank/DDBJ whole genome shotgun (WGS) entry which is preliminary data.</text>
</comment>
<keyword evidence="7" id="KW-0539">Nucleus</keyword>
<feature type="domain" description="Paired" evidence="8">
    <location>
        <begin position="1"/>
        <end position="117"/>
    </location>
</feature>
<evidence type="ECO:0000256" key="2">
    <source>
        <dbReference type="ARBA" id="ARBA00022473"/>
    </source>
</evidence>
<evidence type="ECO:0000313" key="10">
    <source>
        <dbReference type="Proteomes" id="UP001186944"/>
    </source>
</evidence>
<evidence type="ECO:0000256" key="3">
    <source>
        <dbReference type="ARBA" id="ARBA00022724"/>
    </source>
</evidence>
<evidence type="ECO:0000256" key="7">
    <source>
        <dbReference type="ARBA" id="ARBA00023242"/>
    </source>
</evidence>
<dbReference type="Gene3D" id="3.30.420.10">
    <property type="entry name" value="Ribonuclease H-like superfamily/Ribonuclease H"/>
    <property type="match status" value="1"/>
</dbReference>
<evidence type="ECO:0000256" key="1">
    <source>
        <dbReference type="ARBA" id="ARBA00004123"/>
    </source>
</evidence>
<dbReference type="InterPro" id="IPR043565">
    <property type="entry name" value="PAX_fam"/>
</dbReference>
<evidence type="ECO:0000256" key="6">
    <source>
        <dbReference type="ARBA" id="ARBA00023163"/>
    </source>
</evidence>
<gene>
    <name evidence="9" type="ORF">FSP39_009606</name>
</gene>
<dbReference type="GO" id="GO:0000978">
    <property type="term" value="F:RNA polymerase II cis-regulatory region sequence-specific DNA binding"/>
    <property type="evidence" value="ECO:0007669"/>
    <property type="project" value="TreeGrafter"/>
</dbReference>
<dbReference type="EMBL" id="VSWD01000008">
    <property type="protein sequence ID" value="KAK3095045.1"/>
    <property type="molecule type" value="Genomic_DNA"/>
</dbReference>
<evidence type="ECO:0000313" key="9">
    <source>
        <dbReference type="EMBL" id="KAK3095045.1"/>
    </source>
</evidence>
<dbReference type="Proteomes" id="UP001186944">
    <property type="component" value="Unassembled WGS sequence"/>
</dbReference>
<evidence type="ECO:0000259" key="8">
    <source>
        <dbReference type="PROSITE" id="PS51057"/>
    </source>
</evidence>
<dbReference type="PANTHER" id="PTHR45636">
    <property type="entry name" value="PAIRED BOX PROTEIN PAX-6-RELATED-RELATED"/>
    <property type="match status" value="1"/>
</dbReference>
<proteinExistence type="predicted"/>
<keyword evidence="2" id="KW-0217">Developmental protein</keyword>
<dbReference type="SUPFAM" id="SSF46689">
    <property type="entry name" value="Homeodomain-like"/>
    <property type="match status" value="1"/>
</dbReference>
<dbReference type="InterPro" id="IPR038717">
    <property type="entry name" value="Tc1-like_DDE_dom"/>
</dbReference>
<dbReference type="Pfam" id="PF13358">
    <property type="entry name" value="DDE_3"/>
    <property type="match status" value="1"/>
</dbReference>
<name>A0AA88Y8R6_PINIB</name>
<dbReference type="GO" id="GO:0005634">
    <property type="term" value="C:nucleus"/>
    <property type="evidence" value="ECO:0007669"/>
    <property type="project" value="UniProtKB-SubCell"/>
</dbReference>
<protein>
    <recommendedName>
        <fullName evidence="8">Paired domain-containing protein</fullName>
    </recommendedName>
</protein>
<dbReference type="InterPro" id="IPR036388">
    <property type="entry name" value="WH-like_DNA-bd_sf"/>
</dbReference>
<dbReference type="Gene3D" id="1.10.10.10">
    <property type="entry name" value="Winged helix-like DNA-binding domain superfamily/Winged helix DNA-binding domain"/>
    <property type="match status" value="2"/>
</dbReference>
<dbReference type="GO" id="GO:0000981">
    <property type="term" value="F:DNA-binding transcription factor activity, RNA polymerase II-specific"/>
    <property type="evidence" value="ECO:0007669"/>
    <property type="project" value="TreeGrafter"/>
</dbReference>
<evidence type="ECO:0000256" key="5">
    <source>
        <dbReference type="ARBA" id="ARBA00023125"/>
    </source>
</evidence>
<accession>A0AA88Y8R6</accession>